<protein>
    <submittedName>
        <fullName evidence="1">Uncharacterized protein</fullName>
    </submittedName>
</protein>
<dbReference type="AlphaFoldDB" id="A0A0X3Q3W3"/>
<dbReference type="EMBL" id="GEEE01004727">
    <property type="protein sequence ID" value="JAP58498.1"/>
    <property type="molecule type" value="Transcribed_RNA"/>
</dbReference>
<organism evidence="1">
    <name type="scientific">Schistocephalus solidus</name>
    <name type="common">Tapeworm</name>
    <dbReference type="NCBI Taxonomy" id="70667"/>
    <lineage>
        <taxon>Eukaryota</taxon>
        <taxon>Metazoa</taxon>
        <taxon>Spiralia</taxon>
        <taxon>Lophotrochozoa</taxon>
        <taxon>Platyhelminthes</taxon>
        <taxon>Cestoda</taxon>
        <taxon>Eucestoda</taxon>
        <taxon>Diphyllobothriidea</taxon>
        <taxon>Diphyllobothriidae</taxon>
        <taxon>Schistocephalus</taxon>
    </lineage>
</organism>
<proteinExistence type="predicted"/>
<gene>
    <name evidence="1" type="ORF">TR112832</name>
</gene>
<name>A0A0X3Q3W3_SCHSO</name>
<evidence type="ECO:0000313" key="1">
    <source>
        <dbReference type="EMBL" id="JAP58498.1"/>
    </source>
</evidence>
<sequence>MLPSHPGLWLGGCDAKYTWTLKRLVNGFASRWLTLDALKRFIVGISVYINQMVSSLGTYYRWHPVIYNYPEVGYGHLFKKPSTICPYARAHTCGHRENLAHWSLLFPVCYVIFCRNKGLEDEVKLGSSHC</sequence>
<accession>A0A0X3Q3W3</accession>
<reference evidence="1" key="1">
    <citation type="submission" date="2016-01" db="EMBL/GenBank/DDBJ databases">
        <title>Reference transcriptome for the parasite Schistocephalus solidus: insights into the molecular evolution of parasitism.</title>
        <authorList>
            <person name="Hebert F.O."/>
            <person name="Grambauer S."/>
            <person name="Barber I."/>
            <person name="Landry C.R."/>
            <person name="Aubin-Horth N."/>
        </authorList>
    </citation>
    <scope>NUCLEOTIDE SEQUENCE</scope>
</reference>